<dbReference type="PANTHER" id="PTHR30204:SF92">
    <property type="entry name" value="HTH-TYPE TRANSCRIPTIONAL REGULATOR ZNTR"/>
    <property type="match status" value="1"/>
</dbReference>
<dbReference type="Gene3D" id="1.10.1660.10">
    <property type="match status" value="1"/>
</dbReference>
<dbReference type="Pfam" id="PF13411">
    <property type="entry name" value="MerR_1"/>
    <property type="match status" value="1"/>
</dbReference>
<comment type="caution">
    <text evidence="3">The sequence shown here is derived from an EMBL/GenBank/DDBJ whole genome shotgun (WGS) entry which is preliminary data.</text>
</comment>
<dbReference type="PANTHER" id="PTHR30204">
    <property type="entry name" value="REDOX-CYCLING DRUG-SENSING TRANSCRIPTIONAL ACTIVATOR SOXR"/>
    <property type="match status" value="1"/>
</dbReference>
<dbReference type="SMART" id="SM00422">
    <property type="entry name" value="HTH_MERR"/>
    <property type="match status" value="1"/>
</dbReference>
<dbReference type="PROSITE" id="PS50937">
    <property type="entry name" value="HTH_MERR_2"/>
    <property type="match status" value="1"/>
</dbReference>
<dbReference type="CDD" id="cd04770">
    <property type="entry name" value="HTH_HMRTR"/>
    <property type="match status" value="1"/>
</dbReference>
<organism evidence="3 4">
    <name type="scientific">OM182 bacterium BACL3 MAG-120507-bin80</name>
    <dbReference type="NCBI Taxonomy" id="1655577"/>
    <lineage>
        <taxon>Bacteria</taxon>
        <taxon>Pseudomonadati</taxon>
        <taxon>Pseudomonadota</taxon>
        <taxon>Gammaproteobacteria</taxon>
        <taxon>OMG group</taxon>
        <taxon>OM182 clade</taxon>
    </lineage>
</organism>
<name>A0A0R2SDU4_9GAMM</name>
<keyword evidence="1" id="KW-0238">DNA-binding</keyword>
<dbReference type="Proteomes" id="UP000051934">
    <property type="component" value="Unassembled WGS sequence"/>
</dbReference>
<dbReference type="InterPro" id="IPR000551">
    <property type="entry name" value="MerR-type_HTH_dom"/>
</dbReference>
<protein>
    <submittedName>
        <fullName evidence="3">Zinc-responsive transcriptional regulator</fullName>
    </submittedName>
</protein>
<evidence type="ECO:0000313" key="4">
    <source>
        <dbReference type="Proteomes" id="UP000051934"/>
    </source>
</evidence>
<accession>A0A0R2SDU4</accession>
<dbReference type="PROSITE" id="PS00552">
    <property type="entry name" value="HTH_MERR_1"/>
    <property type="match status" value="1"/>
</dbReference>
<dbReference type="InterPro" id="IPR047057">
    <property type="entry name" value="MerR_fam"/>
</dbReference>
<dbReference type="GO" id="GO:0003700">
    <property type="term" value="F:DNA-binding transcription factor activity"/>
    <property type="evidence" value="ECO:0007669"/>
    <property type="project" value="InterPro"/>
</dbReference>
<dbReference type="GO" id="GO:0003677">
    <property type="term" value="F:DNA binding"/>
    <property type="evidence" value="ECO:0007669"/>
    <property type="project" value="UniProtKB-KW"/>
</dbReference>
<dbReference type="SUPFAM" id="SSF46955">
    <property type="entry name" value="Putative DNA-binding domain"/>
    <property type="match status" value="1"/>
</dbReference>
<evidence type="ECO:0000313" key="3">
    <source>
        <dbReference type="EMBL" id="KRO72952.1"/>
    </source>
</evidence>
<feature type="domain" description="HTH merR-type" evidence="2">
    <location>
        <begin position="1"/>
        <end position="69"/>
    </location>
</feature>
<dbReference type="PRINTS" id="PR00040">
    <property type="entry name" value="HTHMERR"/>
</dbReference>
<reference evidence="3 4" key="1">
    <citation type="submission" date="2015-10" db="EMBL/GenBank/DDBJ databases">
        <title>Metagenome-Assembled Genomes uncover a global brackish microbiome.</title>
        <authorList>
            <person name="Hugerth L.W."/>
            <person name="Larsson J."/>
            <person name="Alneberg J."/>
            <person name="Lindh M.V."/>
            <person name="Legrand C."/>
            <person name="Pinhassi J."/>
            <person name="Andersson A.F."/>
        </authorList>
    </citation>
    <scope>NUCLEOTIDE SEQUENCE [LARGE SCALE GENOMIC DNA]</scope>
    <source>
        <strain evidence="3">BACL4 MAG-120507-bin80</strain>
    </source>
</reference>
<dbReference type="AlphaFoldDB" id="A0A0R2SDU4"/>
<proteinExistence type="predicted"/>
<dbReference type="EMBL" id="LIBB01000037">
    <property type="protein sequence ID" value="KRO72952.1"/>
    <property type="molecule type" value="Genomic_DNA"/>
</dbReference>
<evidence type="ECO:0000259" key="2">
    <source>
        <dbReference type="PROSITE" id="PS50937"/>
    </source>
</evidence>
<sequence length="141" mass="15759">MKISQLSAHCGLSAHTLRFYEKNGLIESSERSASGYRRYSDADIRRVEFVKTARDAGFSLDEIAQLLSIRLDRDHHTCEEVTSITRHKLESINEKIAQLEEIRQSLQLLLKSCDGGMDSAVHCSIIEALDAGKVPIEEANA</sequence>
<dbReference type="InterPro" id="IPR009061">
    <property type="entry name" value="DNA-bd_dom_put_sf"/>
</dbReference>
<gene>
    <name evidence="3" type="primary">zntR</name>
    <name evidence="3" type="ORF">ABR69_06245</name>
</gene>
<evidence type="ECO:0000256" key="1">
    <source>
        <dbReference type="ARBA" id="ARBA00023125"/>
    </source>
</evidence>
<dbReference type="NCBIfam" id="NF007069">
    <property type="entry name" value="PRK09514.1"/>
    <property type="match status" value="1"/>
</dbReference>